<dbReference type="Pfam" id="PF24832">
    <property type="entry name" value="DUF7716"/>
    <property type="match status" value="1"/>
</dbReference>
<dbReference type="AlphaFoldDB" id="M7S6P6"/>
<proteinExistence type="predicted"/>
<dbReference type="Proteomes" id="UP000013259">
    <property type="component" value="Unassembled WGS sequence"/>
</dbReference>
<sequence>MIMATKFSGIWQLAENWESIPYPGRFYTKGEVTSGSIEQKEFVLFLSKEVEEYVIEDGRSIPVQFAGQGYKSWLDSATVRGIIESEFEFSSETNVQDVIKAIFYYLDNDAFLRE</sequence>
<evidence type="ECO:0000313" key="2">
    <source>
        <dbReference type="EMBL" id="EMR50630.1"/>
    </source>
</evidence>
<evidence type="ECO:0000259" key="1">
    <source>
        <dbReference type="Pfam" id="PF24832"/>
    </source>
</evidence>
<organism evidence="2 3">
    <name type="scientific">Salmonella enterica subsp. enterica serovar Dublin str. UC16</name>
    <dbReference type="NCBI Taxonomy" id="1192688"/>
    <lineage>
        <taxon>Bacteria</taxon>
        <taxon>Pseudomonadati</taxon>
        <taxon>Pseudomonadota</taxon>
        <taxon>Gammaproteobacteria</taxon>
        <taxon>Enterobacterales</taxon>
        <taxon>Enterobacteriaceae</taxon>
        <taxon>Salmonella</taxon>
    </lineage>
</organism>
<evidence type="ECO:0000313" key="3">
    <source>
        <dbReference type="Proteomes" id="UP000013259"/>
    </source>
</evidence>
<feature type="domain" description="DUF7716" evidence="1">
    <location>
        <begin position="48"/>
        <end position="112"/>
    </location>
</feature>
<name>M7S6P6_SALDU</name>
<dbReference type="InterPro" id="IPR056133">
    <property type="entry name" value="DUF7716"/>
</dbReference>
<protein>
    <recommendedName>
        <fullName evidence="1">DUF7716 domain-containing protein</fullName>
    </recommendedName>
</protein>
<gene>
    <name evidence="2" type="ORF">A670_04168</name>
</gene>
<reference evidence="2 3" key="1">
    <citation type="submission" date="2013-02" db="EMBL/GenBank/DDBJ databases">
        <authorList>
            <person name="McClelland M."/>
            <person name="Porwollik S."/>
            <person name="Desai P."/>
            <person name="Cheng P."/>
            <person name="Wollam A."/>
            <person name="Pepin K."/>
            <person name="Bhonagiri V."/>
            <person name="Fulton L."/>
            <person name="Fulton R."/>
            <person name="Delehaunty K."/>
            <person name="Fronick C."/>
            <person name="Godfrey J."/>
            <person name="Waligorski J."/>
            <person name="Appelbaum E."/>
            <person name="Tomlinson C."/>
            <person name="Warren W."/>
            <person name="Sodergren E."/>
            <person name="Weinstock G."/>
            <person name="Wilson R.K."/>
        </authorList>
    </citation>
    <scope>NUCLEOTIDE SEQUENCE [LARGE SCALE GENOMIC DNA]</scope>
    <source>
        <strain evidence="2 3">UC16</strain>
    </source>
</reference>
<dbReference type="HOGENOM" id="CLU_2140891_0_0_6"/>
<comment type="caution">
    <text evidence="2">The sequence shown here is derived from an EMBL/GenBank/DDBJ whole genome shotgun (WGS) entry which is preliminary data.</text>
</comment>
<dbReference type="EMBL" id="APMR01000105">
    <property type="protein sequence ID" value="EMR50630.1"/>
    <property type="molecule type" value="Genomic_DNA"/>
</dbReference>
<accession>M7S6P6</accession>